<dbReference type="InterPro" id="IPR005883">
    <property type="entry name" value="PilM"/>
</dbReference>
<reference evidence="2" key="1">
    <citation type="submission" date="2015-11" db="EMBL/GenBank/DDBJ databases">
        <authorList>
            <person name="Varghese N."/>
        </authorList>
    </citation>
    <scope>NUCLEOTIDE SEQUENCE [LARGE SCALE GENOMIC DNA]</scope>
</reference>
<accession>A0A0P1NW90</accession>
<accession>A0A0P1M0N3</accession>
<accession>A0A0P1M756</accession>
<protein>
    <recommendedName>
        <fullName evidence="3">Type IV pilus assembly protein PilM</fullName>
    </recommendedName>
</protein>
<dbReference type="Pfam" id="PF11104">
    <property type="entry name" value="PilM_2"/>
    <property type="match status" value="1"/>
</dbReference>
<dbReference type="AlphaFoldDB" id="A0A0P1NW90"/>
<dbReference type="Gene3D" id="3.30.420.40">
    <property type="match status" value="2"/>
</dbReference>
<sequence>MIFITAKLGGERLDLVEVEELSKKLILKKTLSYNINLNSFSPGKVEEIASLISSSIRINEKITRISFCLETDFAFLNVIPVDADLPDQDLNEHLLWEISQYFPDESGQGFIVKGYKFGSGKIQRLLIAGVRKEIVSFLKSIVDRLNLKIQIIDIDHFSAENCLRERISPVRSRYFYSDFMLVGLKRKRIDVSVFKDYEFQRYFYWIVGNESDLRYFVIKLINDNVLAGFEKFVFYGDVLDGNMIDFISGMLGNKFLVLNPLDSPLFLDVKVDPKLAPVYAPNIGLAFRMLWSE</sequence>
<accession>A0A0P1LMW9</accession>
<evidence type="ECO:0000313" key="2">
    <source>
        <dbReference type="Proteomes" id="UP000182011"/>
    </source>
</evidence>
<name>A0A0P1NW90_9BACT</name>
<dbReference type="RefSeq" id="WP_075426765.1">
    <property type="nucleotide sequence ID" value="NZ_CZVJ01000044.1"/>
</dbReference>
<dbReference type="Gene3D" id="3.30.1490.300">
    <property type="match status" value="1"/>
</dbReference>
<accession>A0A0P1P8R9</accession>
<dbReference type="Proteomes" id="UP000182011">
    <property type="component" value="Unassembled WGS sequence"/>
</dbReference>
<proteinExistence type="predicted"/>
<dbReference type="STRING" id="1633631.GCA_001442925_01903"/>
<gene>
    <name evidence="1" type="ORF">JGI4_01908</name>
</gene>
<dbReference type="EMBL" id="FAOP01000007">
    <property type="protein sequence ID" value="CUU07809.1"/>
    <property type="molecule type" value="Genomic_DNA"/>
</dbReference>
<accession>A0A0P1MGM5</accession>
<evidence type="ECO:0008006" key="3">
    <source>
        <dbReference type="Google" id="ProtNLM"/>
    </source>
</evidence>
<accession>A0A0S4NCD3</accession>
<organism evidence="1 2">
    <name type="scientific">Candidatus Kryptonium thompsonii</name>
    <dbReference type="NCBI Taxonomy" id="1633631"/>
    <lineage>
        <taxon>Bacteria</taxon>
        <taxon>Pseudomonadati</taxon>
        <taxon>Candidatus Kryptoniota</taxon>
        <taxon>Candidatus Kryptonium</taxon>
    </lineage>
</organism>
<evidence type="ECO:0000313" key="1">
    <source>
        <dbReference type="EMBL" id="CUU07809.1"/>
    </source>
</evidence>